<dbReference type="InterPro" id="IPR041634">
    <property type="entry name" value="Nup188_C"/>
</dbReference>
<evidence type="ECO:0000259" key="11">
    <source>
        <dbReference type="Pfam" id="PF18378"/>
    </source>
</evidence>
<evidence type="ECO:0000256" key="7">
    <source>
        <dbReference type="ARBA" id="ARBA00023242"/>
    </source>
</evidence>
<keyword evidence="7" id="KW-0539">Nucleus</keyword>
<dbReference type="Pfam" id="PF21093">
    <property type="entry name" value="Nup188_N-subdom_III"/>
    <property type="match status" value="1"/>
</dbReference>
<name>A0A0H5CAK1_CYBJN</name>
<evidence type="ECO:0000256" key="6">
    <source>
        <dbReference type="ARBA" id="ARBA00023132"/>
    </source>
</evidence>
<dbReference type="Pfam" id="PF10487">
    <property type="entry name" value="Nup188_N"/>
    <property type="match status" value="1"/>
</dbReference>
<keyword evidence="2" id="KW-0813">Transport</keyword>
<gene>
    <name evidence="13" type="ORF">BN1211_0737</name>
</gene>
<dbReference type="PANTHER" id="PTHR31431">
    <property type="entry name" value="NUCLEOPORIN NUP188 HOMOLOG"/>
    <property type="match status" value="1"/>
</dbReference>
<keyword evidence="5" id="KW-0811">Translocation</keyword>
<evidence type="ECO:0000256" key="8">
    <source>
        <dbReference type="ARBA" id="ARBA00038387"/>
    </source>
</evidence>
<dbReference type="GO" id="GO:0017056">
    <property type="term" value="F:structural constituent of nuclear pore"/>
    <property type="evidence" value="ECO:0007669"/>
    <property type="project" value="InterPro"/>
</dbReference>
<evidence type="ECO:0000259" key="10">
    <source>
        <dbReference type="Pfam" id="PF10487"/>
    </source>
</evidence>
<dbReference type="EMBL" id="CDQK01000001">
    <property type="protein sequence ID" value="CEP20784.1"/>
    <property type="molecule type" value="Genomic_DNA"/>
</dbReference>
<evidence type="ECO:0000259" key="12">
    <source>
        <dbReference type="Pfam" id="PF21093"/>
    </source>
</evidence>
<reference evidence="14" key="1">
    <citation type="journal article" date="2015" name="J. Biotechnol.">
        <title>The structure of the Cyberlindnera jadinii genome and its relation to Candida utilis analyzed by the occurrence of single nucleotide polymorphisms.</title>
        <authorList>
            <person name="Rupp O."/>
            <person name="Brinkrolf K."/>
            <person name="Buerth C."/>
            <person name="Kunigo M."/>
            <person name="Schneider J."/>
            <person name="Jaenicke S."/>
            <person name="Goesmann A."/>
            <person name="Puehler A."/>
            <person name="Jaeger K.-E."/>
            <person name="Ernst J.F."/>
        </authorList>
    </citation>
    <scope>NUCLEOTIDE SEQUENCE [LARGE SCALE GENOMIC DNA]</scope>
    <source>
        <strain evidence="14">ATCC 18201 / CBS 1600 / BCRC 20928 / JCM 3617 / NBRC 0987 / NRRL Y-1542</strain>
    </source>
</reference>
<evidence type="ECO:0000313" key="13">
    <source>
        <dbReference type="EMBL" id="CEP20784.1"/>
    </source>
</evidence>
<dbReference type="Gene3D" id="1.25.10.70">
    <property type="match status" value="1"/>
</dbReference>
<sequence>MSLSKQITALESASVESVIWSFDLALNLITEAEDVKRFESLGTFLSQNQEVLLKPGFFGSTVDSVPTGDSFTLRSATYKTSETNRKDAAELAKLLHFNEKEVLRVISQITARIPEPSTEKKEKAQIAADKAERQQLYLNGVLKERRIIYKLVRHILTNDSHPVIGDKYSSQLLESPQYISDVISTLDILMKSLESPAIEETILTENLYSIVELLKVLSTLLLRVSTTPKNVILWFNLWRSHEYFTTYKDCVRAELYNEITSLVSVTSLLFFGLNTSDDCIDVESPYLSDSQAVKSIHDLVVSAPHDPLVLYTWGLLLFTLPEISRSAFTGDEDPELLAKSLTAKAAELDIFGYITNSFNILKYDSLYPAVIASFLICTVPFVQFTDTTTRTYLAVLKESPNIFVERFFENSSTQKHIYILRAKFPQIIAPYLRILSMNGGYAHSQLSNMCTYMCVGTSGIGYKSDLESDKIILTSELFINPPYEQSPDVLLQVQVGTEGRLLPTADQNTEAVILNYNYNGWSLVGRILQNIIPSSDHEDLLLTILELISNSLAVADIDSTSEILENLSSYLDDSDILDVLLKLFETALHQRNVLLSTKLVDILIALVDTYPQIVWSHLVRSDLLEHGGRGGLIGTILGSVETITGNYEFTINCLRLFNKLITSSVLCSDGLDSHRVEVIPKFTTHASQVFESFMYWSFKYEYQKFEIGTLIIEVFSKILLLVYGIAPDVEPSKKVTSTLAVSARRILTSFTVSLSDVRIITPLIVAIESLNANPTIYNTSGRVGYWLTQWTIMCADFARVLVSLRSNIRDTSSTLEKNLFAKSRDLVMIYSKHYSLRVPVLQLLTQLVSAKWSSDVPSLISYMGDYYTDILLSAISLDLQFLYDDFKTKKYIYLFFSSVIEGHQKGLAMRFLNGRDMKNTEKQQKTLLGLLKVDLKNLDYYPEWLSIHLVDSIACAYNTWSLKGADSSEDASFIKTLVPKLSTVDMDLKNEVDSGKVVEGCYKQKLNSRVAEICALIIYSSTTDSMTKPIFDFLNSNDILKLTAPLYSTFDYNRDLHKNLSADFNAKWPAYTLPQFVRSPLTVRSRYGDDAVYDLRLLDVLLGDDPHWIGTGITEGMRDQVISASLNFQYVTSQISAAKSWGALMTSYLKKVPITSTFSKIAARLLQANVKEDSDVSIFTEVRRIRLELSFFFLYSLTQKTSISDQEIEELLRLSIELIVSHDADFLQGVSSQRSDVYRPLLRIISNLLSHGKANSRISENLFSELLGFSELVIAKGTTVLLEAIQTGTDSVDIGGRIEDLLLIMSIFKELIATKPCSNFLTKLSTLFVDFNTLKSILNVYSNAHTLKVGNDSVFAEISLTYIIELISVDVIAEQLITTGLFSTLIQSPLSMVIQEGSIFVHVSPKLHNIWTNGLMPIILILLNNFGVRLLPEISTFVNQFSKQFTTTIQSWSQDSVAITMPALQETEQIIVLQKALVGLYREFAQTHPGGLSEPVEIIAAIDSAESRAALDKSLKHLLAHPKYLTSRVVPTSLEEQKLFEGDDKVRTKLVQEIVSQTNGIQDLLAE</sequence>
<protein>
    <recommendedName>
        <fullName evidence="9">Nucleoporin NUP188</fullName>
    </recommendedName>
</protein>
<dbReference type="InterPro" id="IPR044840">
    <property type="entry name" value="Nup188"/>
</dbReference>
<proteinExistence type="inferred from homology"/>
<comment type="similarity">
    <text evidence="8">Belongs to the Nup188 family.</text>
</comment>
<evidence type="ECO:0000256" key="2">
    <source>
        <dbReference type="ARBA" id="ARBA00022448"/>
    </source>
</evidence>
<accession>A0A0H5CAK1</accession>
<feature type="domain" description="Nuclear pore protein Nup188 C-terminal" evidence="11">
    <location>
        <begin position="1211"/>
        <end position="1565"/>
    </location>
</feature>
<feature type="domain" description="Nucleoporin Nup188 N-terminal" evidence="10">
    <location>
        <begin position="42"/>
        <end position="455"/>
    </location>
</feature>
<dbReference type="PANTHER" id="PTHR31431:SF1">
    <property type="entry name" value="NUCLEOPORIN NUP188"/>
    <property type="match status" value="1"/>
</dbReference>
<evidence type="ECO:0000256" key="4">
    <source>
        <dbReference type="ARBA" id="ARBA00022927"/>
    </source>
</evidence>
<dbReference type="GO" id="GO:0051028">
    <property type="term" value="P:mRNA transport"/>
    <property type="evidence" value="ECO:0007669"/>
    <property type="project" value="UniProtKB-KW"/>
</dbReference>
<evidence type="ECO:0000256" key="3">
    <source>
        <dbReference type="ARBA" id="ARBA00022816"/>
    </source>
</evidence>
<dbReference type="GO" id="GO:0044611">
    <property type="term" value="C:nuclear pore inner ring"/>
    <property type="evidence" value="ECO:0007669"/>
    <property type="project" value="TreeGrafter"/>
</dbReference>
<feature type="domain" description="Nucleoporin Nup188 N-terminal subdomain III" evidence="12">
    <location>
        <begin position="512"/>
        <end position="915"/>
    </location>
</feature>
<comment type="subcellular location">
    <subcellularLocation>
        <location evidence="1">Nucleus</location>
        <location evidence="1">Nuclear pore complex</location>
    </subcellularLocation>
</comment>
<keyword evidence="3" id="KW-0509">mRNA transport</keyword>
<organism evidence="13 14">
    <name type="scientific">Cyberlindnera jadinii (strain ATCC 18201 / CBS 1600 / BCRC 20928 / JCM 3617 / NBRC 0987 / NRRL Y-1542)</name>
    <name type="common">Torula yeast</name>
    <name type="synonym">Candida utilis</name>
    <dbReference type="NCBI Taxonomy" id="983966"/>
    <lineage>
        <taxon>Eukaryota</taxon>
        <taxon>Fungi</taxon>
        <taxon>Dikarya</taxon>
        <taxon>Ascomycota</taxon>
        <taxon>Saccharomycotina</taxon>
        <taxon>Saccharomycetes</taxon>
        <taxon>Phaffomycetales</taxon>
        <taxon>Phaffomycetaceae</taxon>
        <taxon>Cyberlindnera</taxon>
    </lineage>
</organism>
<evidence type="ECO:0000313" key="14">
    <source>
        <dbReference type="Proteomes" id="UP000038830"/>
    </source>
</evidence>
<dbReference type="InterPro" id="IPR048883">
    <property type="entry name" value="Nup188_N-subdom_III"/>
</dbReference>
<dbReference type="Pfam" id="PF18378">
    <property type="entry name" value="Nup188_C"/>
    <property type="match status" value="1"/>
</dbReference>
<dbReference type="GO" id="GO:0006405">
    <property type="term" value="P:RNA export from nucleus"/>
    <property type="evidence" value="ECO:0007669"/>
    <property type="project" value="TreeGrafter"/>
</dbReference>
<dbReference type="Proteomes" id="UP000038830">
    <property type="component" value="Unassembled WGS sequence"/>
</dbReference>
<keyword evidence="4" id="KW-0653">Protein transport</keyword>
<evidence type="ECO:0000256" key="1">
    <source>
        <dbReference type="ARBA" id="ARBA00004567"/>
    </source>
</evidence>
<dbReference type="InterPro" id="IPR018864">
    <property type="entry name" value="Nucleoporin_Nup188_N"/>
</dbReference>
<evidence type="ECO:0000256" key="9">
    <source>
        <dbReference type="ARBA" id="ARBA00040174"/>
    </source>
</evidence>
<evidence type="ECO:0000256" key="5">
    <source>
        <dbReference type="ARBA" id="ARBA00023010"/>
    </source>
</evidence>
<dbReference type="GO" id="GO:0006606">
    <property type="term" value="P:protein import into nucleus"/>
    <property type="evidence" value="ECO:0007669"/>
    <property type="project" value="TreeGrafter"/>
</dbReference>
<keyword evidence="6" id="KW-0906">Nuclear pore complex</keyword>